<dbReference type="EMBL" id="CAJVCH010548608">
    <property type="protein sequence ID" value="CAG7828732.1"/>
    <property type="molecule type" value="Genomic_DNA"/>
</dbReference>
<gene>
    <name evidence="2" type="ORF">AFUS01_LOCUS38641</name>
</gene>
<dbReference type="Pfam" id="PF05699">
    <property type="entry name" value="Dimer_Tnp_hAT"/>
    <property type="match status" value="1"/>
</dbReference>
<organism evidence="2 3">
    <name type="scientific">Allacma fusca</name>
    <dbReference type="NCBI Taxonomy" id="39272"/>
    <lineage>
        <taxon>Eukaryota</taxon>
        <taxon>Metazoa</taxon>
        <taxon>Ecdysozoa</taxon>
        <taxon>Arthropoda</taxon>
        <taxon>Hexapoda</taxon>
        <taxon>Collembola</taxon>
        <taxon>Symphypleona</taxon>
        <taxon>Sminthuridae</taxon>
        <taxon>Allacma</taxon>
    </lineage>
</organism>
<dbReference type="OrthoDB" id="6504062at2759"/>
<evidence type="ECO:0000313" key="2">
    <source>
        <dbReference type="EMBL" id="CAG7828732.1"/>
    </source>
</evidence>
<protein>
    <recommendedName>
        <fullName evidence="1">HAT C-terminal dimerisation domain-containing protein</fullName>
    </recommendedName>
</protein>
<accession>A0A8J2PUN2</accession>
<comment type="caution">
    <text evidence="2">The sequence shown here is derived from an EMBL/GenBank/DDBJ whole genome shotgun (WGS) entry which is preliminary data.</text>
</comment>
<dbReference type="Proteomes" id="UP000708208">
    <property type="component" value="Unassembled WGS sequence"/>
</dbReference>
<dbReference type="GO" id="GO:0046983">
    <property type="term" value="F:protein dimerization activity"/>
    <property type="evidence" value="ECO:0007669"/>
    <property type="project" value="InterPro"/>
</dbReference>
<feature type="non-terminal residue" evidence="2">
    <location>
        <position position="1"/>
    </location>
</feature>
<keyword evidence="3" id="KW-1185">Reference proteome</keyword>
<reference evidence="2" key="1">
    <citation type="submission" date="2021-06" db="EMBL/GenBank/DDBJ databases">
        <authorList>
            <person name="Hodson N. C."/>
            <person name="Mongue J. A."/>
            <person name="Jaron S. K."/>
        </authorList>
    </citation>
    <scope>NUCLEOTIDE SEQUENCE</scope>
</reference>
<feature type="domain" description="HAT C-terminal dimerisation" evidence="1">
    <location>
        <begin position="67"/>
        <end position="108"/>
    </location>
</feature>
<name>A0A8J2PUN2_9HEXA</name>
<dbReference type="AlphaFoldDB" id="A0A8J2PUN2"/>
<sequence length="119" mass="13169">NYKGIDQPNDLELVSDQPSTSGSIFDNMFGSSNANKKIVEDDLTRYLGSKTVHPDMLKKELTGIDGALGWWIIHQTEYPRLAKMAKDYLGILGTGVPLEQFFCTGDLISQPRASTVFTV</sequence>
<evidence type="ECO:0000259" key="1">
    <source>
        <dbReference type="Pfam" id="PF05699"/>
    </source>
</evidence>
<proteinExistence type="predicted"/>
<evidence type="ECO:0000313" key="3">
    <source>
        <dbReference type="Proteomes" id="UP000708208"/>
    </source>
</evidence>
<dbReference type="InterPro" id="IPR008906">
    <property type="entry name" value="HATC_C_dom"/>
</dbReference>